<evidence type="ECO:0000313" key="2">
    <source>
        <dbReference type="Proteomes" id="UP001497680"/>
    </source>
</evidence>
<sequence length="514" mass="56838">MYTTDGATWTQSAGLRKGVPTIGVVEPPVQLSPDVGDDHVYDVIVIGAGYAGLTATRDLTSQGKKTLLLEGRDRLGGRTWHATINGFNYEMGGTWVHWHMPHIYREVSLYGLQDDWIVTQIPGSKEDYTTFTAYGEQRNVSHDEEADIIGRAWRLFCNVDGDDLRQSWKYPFGTGQSPELMAKWDKLSCQDRFDQIKRRLNVEEQAVLEAFLLQMGGSSLDNMGLLNALHWWILGSHTPTGLNDIALHTRLRSGQSKLHRCMFEHAVSTGNLSYSFQTPVARIEDADGIVTVVTRDGTSHRAKSVISTVPLNVLSSIEFSPPLSQDKQAAAAEGSVNKCNKLHVDLNGPDWLSWGSMGSPGKGLIALFGDGLTAADNSHLVGFGPDPNTERGIQLDDIEAIKEAVKDLLPKEKAHEVIFNRIVYHDWNADEFAKGTWCYLPPNFITKYLSALQRPHGNVFFASGDFSDGWRGWIDGAVQVGMQTAKQVIDLQNKQQKTFTKTPVVNGINGINGV</sequence>
<reference evidence="1 2" key="1">
    <citation type="journal article" date="2022" name="New Phytol.">
        <title>Ecological generalism drives hyperdiversity of secondary metabolite gene clusters in xylarialean endophytes.</title>
        <authorList>
            <person name="Franco M.E.E."/>
            <person name="Wisecaver J.H."/>
            <person name="Arnold A.E."/>
            <person name="Ju Y.M."/>
            <person name="Slot J.C."/>
            <person name="Ahrendt S."/>
            <person name="Moore L.P."/>
            <person name="Eastman K.E."/>
            <person name="Scott K."/>
            <person name="Konkel Z."/>
            <person name="Mondo S.J."/>
            <person name="Kuo A."/>
            <person name="Hayes R.D."/>
            <person name="Haridas S."/>
            <person name="Andreopoulos B."/>
            <person name="Riley R."/>
            <person name="LaButti K."/>
            <person name="Pangilinan J."/>
            <person name="Lipzen A."/>
            <person name="Amirebrahimi M."/>
            <person name="Yan J."/>
            <person name="Adam C."/>
            <person name="Keymanesh K."/>
            <person name="Ng V."/>
            <person name="Louie K."/>
            <person name="Northen T."/>
            <person name="Drula E."/>
            <person name="Henrissat B."/>
            <person name="Hsieh H.M."/>
            <person name="Youens-Clark K."/>
            <person name="Lutzoni F."/>
            <person name="Miadlikowska J."/>
            <person name="Eastwood D.C."/>
            <person name="Hamelin R.C."/>
            <person name="Grigoriev I.V."/>
            <person name="U'Ren J.M."/>
        </authorList>
    </citation>
    <scope>NUCLEOTIDE SEQUENCE [LARGE SCALE GENOMIC DNA]</scope>
    <source>
        <strain evidence="1 2">ER1909</strain>
    </source>
</reference>
<protein>
    <submittedName>
        <fullName evidence="1">Amine oxidase</fullName>
    </submittedName>
</protein>
<dbReference type="EMBL" id="MU394291">
    <property type="protein sequence ID" value="KAI6090265.1"/>
    <property type="molecule type" value="Genomic_DNA"/>
</dbReference>
<organism evidence="1 2">
    <name type="scientific">Hypoxylon rubiginosum</name>
    <dbReference type="NCBI Taxonomy" id="110542"/>
    <lineage>
        <taxon>Eukaryota</taxon>
        <taxon>Fungi</taxon>
        <taxon>Dikarya</taxon>
        <taxon>Ascomycota</taxon>
        <taxon>Pezizomycotina</taxon>
        <taxon>Sordariomycetes</taxon>
        <taxon>Xylariomycetidae</taxon>
        <taxon>Xylariales</taxon>
        <taxon>Hypoxylaceae</taxon>
        <taxon>Hypoxylon</taxon>
    </lineage>
</organism>
<accession>A0ACC0DCY4</accession>
<comment type="caution">
    <text evidence="1">The sequence shown here is derived from an EMBL/GenBank/DDBJ whole genome shotgun (WGS) entry which is preliminary data.</text>
</comment>
<proteinExistence type="predicted"/>
<name>A0ACC0DCY4_9PEZI</name>
<keyword evidence="2" id="KW-1185">Reference proteome</keyword>
<gene>
    <name evidence="1" type="ORF">F4821DRAFT_228946</name>
</gene>
<evidence type="ECO:0000313" key="1">
    <source>
        <dbReference type="EMBL" id="KAI6090265.1"/>
    </source>
</evidence>
<dbReference type="Proteomes" id="UP001497680">
    <property type="component" value="Unassembled WGS sequence"/>
</dbReference>